<feature type="domain" description="ABC transmembrane type-2" evidence="9">
    <location>
        <begin position="8"/>
        <end position="234"/>
    </location>
</feature>
<proteinExistence type="inferred from homology"/>
<evidence type="ECO:0000313" key="11">
    <source>
        <dbReference type="Proteomes" id="UP000051936"/>
    </source>
</evidence>
<feature type="transmembrane region" description="Helical" evidence="8">
    <location>
        <begin position="85"/>
        <end position="109"/>
    </location>
</feature>
<dbReference type="RefSeq" id="WP_057753534.1">
    <property type="nucleotide sequence ID" value="NZ_LJYG01000104.1"/>
</dbReference>
<evidence type="ECO:0000256" key="6">
    <source>
        <dbReference type="ARBA" id="ARBA00022989"/>
    </source>
</evidence>
<comment type="subcellular location">
    <subcellularLocation>
        <location evidence="1">Cell membrane</location>
        <topology evidence="1">Multi-pass membrane protein</topology>
    </subcellularLocation>
</comment>
<dbReference type="InterPro" id="IPR051449">
    <property type="entry name" value="ABC-2_transporter_component"/>
</dbReference>
<keyword evidence="7 8" id="KW-0472">Membrane</keyword>
<dbReference type="OrthoDB" id="9811522at2"/>
<keyword evidence="6 8" id="KW-1133">Transmembrane helix</keyword>
<evidence type="ECO:0000256" key="7">
    <source>
        <dbReference type="ARBA" id="ARBA00023136"/>
    </source>
</evidence>
<gene>
    <name evidence="10" type="ORF">AOQ71_28355</name>
</gene>
<keyword evidence="3" id="KW-0813">Transport</keyword>
<feature type="transmembrane region" description="Helical" evidence="8">
    <location>
        <begin position="121"/>
        <end position="145"/>
    </location>
</feature>
<dbReference type="InterPro" id="IPR013525">
    <property type="entry name" value="ABC2_TM"/>
</dbReference>
<reference evidence="10 11" key="1">
    <citation type="submission" date="2015-09" db="EMBL/GenBank/DDBJ databases">
        <title>Draft Genome Sequence of Bradyrhizobium manausense Strain BR 3351T, a Novel Symbiotic Nitrogen-Fixing Alphaproteobacterium Isolated from Brazilian Amazon Rain Forest.</title>
        <authorList>
            <person name="De Araujo J.L."/>
            <person name="Zilli J.E."/>
        </authorList>
    </citation>
    <scope>NUCLEOTIDE SEQUENCE [LARGE SCALE GENOMIC DNA]</scope>
    <source>
        <strain evidence="10 11">BR3351</strain>
    </source>
</reference>
<sequence length="239" mass="25870">MSSILQQETTNYLHSRGIARELPVRSVERAFFNPNLEGFWHMAINALVENLTMLTIPLVGAAVIRERERGTIEHLLVMPVRAHEIAAGKIWANALVVAFFGTLSLLIVIKGVLHVPIAGSIPLFVAGMVLYLFATASLGILLATIANTMPQFALLAIPVFLILNMLSGGASPLEAMPQPLQVAIQVSPAVHFVQFTQSVLCRGAGIDQVWPHLAVIVALGAIFLAAALARFRRMLARVQ</sequence>
<comment type="caution">
    <text evidence="10">The sequence shown here is derived from an EMBL/GenBank/DDBJ whole genome shotgun (WGS) entry which is preliminary data.</text>
</comment>
<organism evidence="10 11">
    <name type="scientific">Bradyrhizobium manausense</name>
    <dbReference type="NCBI Taxonomy" id="989370"/>
    <lineage>
        <taxon>Bacteria</taxon>
        <taxon>Pseudomonadati</taxon>
        <taxon>Pseudomonadota</taxon>
        <taxon>Alphaproteobacteria</taxon>
        <taxon>Hyphomicrobiales</taxon>
        <taxon>Nitrobacteraceae</taxon>
        <taxon>Bradyrhizobium</taxon>
    </lineage>
</organism>
<evidence type="ECO:0000256" key="4">
    <source>
        <dbReference type="ARBA" id="ARBA00022475"/>
    </source>
</evidence>
<protein>
    <recommendedName>
        <fullName evidence="9">ABC transmembrane type-2 domain-containing protein</fullName>
    </recommendedName>
</protein>
<feature type="transmembrane region" description="Helical" evidence="8">
    <location>
        <begin position="39"/>
        <end position="64"/>
    </location>
</feature>
<dbReference type="Proteomes" id="UP000051936">
    <property type="component" value="Unassembled WGS sequence"/>
</dbReference>
<dbReference type="PROSITE" id="PS51012">
    <property type="entry name" value="ABC_TM2"/>
    <property type="match status" value="1"/>
</dbReference>
<dbReference type="GO" id="GO:0140359">
    <property type="term" value="F:ABC-type transporter activity"/>
    <property type="evidence" value="ECO:0007669"/>
    <property type="project" value="InterPro"/>
</dbReference>
<accession>A0A0R3D768</accession>
<dbReference type="PANTHER" id="PTHR30294:SF47">
    <property type="entry name" value="INNER MEMBRANE TRANSPORT PERMEASE YHHJ"/>
    <property type="match status" value="1"/>
</dbReference>
<evidence type="ECO:0000313" key="10">
    <source>
        <dbReference type="EMBL" id="KRQ05539.1"/>
    </source>
</evidence>
<feature type="transmembrane region" description="Helical" evidence="8">
    <location>
        <begin position="152"/>
        <end position="170"/>
    </location>
</feature>
<dbReference type="EMBL" id="LJYG01000104">
    <property type="protein sequence ID" value="KRQ05539.1"/>
    <property type="molecule type" value="Genomic_DNA"/>
</dbReference>
<keyword evidence="4" id="KW-1003">Cell membrane</keyword>
<keyword evidence="5 8" id="KW-0812">Transmembrane</keyword>
<comment type="similarity">
    <text evidence="2">Belongs to the ABC-2 integral membrane protein family.</text>
</comment>
<evidence type="ECO:0000256" key="5">
    <source>
        <dbReference type="ARBA" id="ARBA00022692"/>
    </source>
</evidence>
<evidence type="ECO:0000256" key="2">
    <source>
        <dbReference type="ARBA" id="ARBA00007783"/>
    </source>
</evidence>
<feature type="transmembrane region" description="Helical" evidence="8">
    <location>
        <begin position="209"/>
        <end position="229"/>
    </location>
</feature>
<evidence type="ECO:0000256" key="1">
    <source>
        <dbReference type="ARBA" id="ARBA00004651"/>
    </source>
</evidence>
<dbReference type="GO" id="GO:0005886">
    <property type="term" value="C:plasma membrane"/>
    <property type="evidence" value="ECO:0007669"/>
    <property type="project" value="UniProtKB-SubCell"/>
</dbReference>
<dbReference type="AlphaFoldDB" id="A0A0R3D768"/>
<dbReference type="Pfam" id="PF12698">
    <property type="entry name" value="ABC2_membrane_3"/>
    <property type="match status" value="1"/>
</dbReference>
<evidence type="ECO:0000256" key="3">
    <source>
        <dbReference type="ARBA" id="ARBA00022448"/>
    </source>
</evidence>
<evidence type="ECO:0000259" key="9">
    <source>
        <dbReference type="PROSITE" id="PS51012"/>
    </source>
</evidence>
<dbReference type="PANTHER" id="PTHR30294">
    <property type="entry name" value="MEMBRANE COMPONENT OF ABC TRANSPORTER YHHJ-RELATED"/>
    <property type="match status" value="1"/>
</dbReference>
<dbReference type="InterPro" id="IPR047817">
    <property type="entry name" value="ABC2_TM_bact-type"/>
</dbReference>
<dbReference type="STRING" id="989370.AOQ71_28355"/>
<keyword evidence="11" id="KW-1185">Reference proteome</keyword>
<evidence type="ECO:0000256" key="8">
    <source>
        <dbReference type="SAM" id="Phobius"/>
    </source>
</evidence>
<name>A0A0R3D768_9BRAD</name>